<protein>
    <submittedName>
        <fullName evidence="5">Class I SAM-dependent methyltransferase</fullName>
    </submittedName>
</protein>
<accession>A0A3A4NR88</accession>
<dbReference type="CDD" id="cd02440">
    <property type="entry name" value="AdoMet_MTases"/>
    <property type="match status" value="1"/>
</dbReference>
<organism evidence="5 6">
    <name type="scientific">Abyssobacteria bacterium (strain SURF_5)</name>
    <dbReference type="NCBI Taxonomy" id="2093360"/>
    <lineage>
        <taxon>Bacteria</taxon>
        <taxon>Pseudomonadati</taxon>
        <taxon>Candidatus Hydrogenedentota</taxon>
        <taxon>Candidatus Abyssobacteria</taxon>
    </lineage>
</organism>
<gene>
    <name evidence="5" type="ORF">C4520_12605</name>
</gene>
<dbReference type="Pfam" id="PF08241">
    <property type="entry name" value="Methyltransf_11"/>
    <property type="match status" value="1"/>
</dbReference>
<dbReference type="EMBL" id="QZKU01000087">
    <property type="protein sequence ID" value="RJP19580.1"/>
    <property type="molecule type" value="Genomic_DNA"/>
</dbReference>
<dbReference type="GO" id="GO:0032259">
    <property type="term" value="P:methylation"/>
    <property type="evidence" value="ECO:0007669"/>
    <property type="project" value="UniProtKB-KW"/>
</dbReference>
<reference evidence="5 6" key="1">
    <citation type="journal article" date="2017" name="ISME J.">
        <title>Energy and carbon metabolisms in a deep terrestrial subsurface fluid microbial community.</title>
        <authorList>
            <person name="Momper L."/>
            <person name="Jungbluth S.P."/>
            <person name="Lee M.D."/>
            <person name="Amend J.P."/>
        </authorList>
    </citation>
    <scope>NUCLEOTIDE SEQUENCE [LARGE SCALE GENOMIC DNA]</scope>
    <source>
        <strain evidence="5">SURF_5</strain>
    </source>
</reference>
<dbReference type="PANTHER" id="PTHR43464:SF19">
    <property type="entry name" value="UBIQUINONE BIOSYNTHESIS O-METHYLTRANSFERASE, MITOCHONDRIAL"/>
    <property type="match status" value="1"/>
</dbReference>
<sequence>MPSKFSAERTSADNPAERPIRERQLAAYHRALHYIKGFRVLELGCGEGIGSYLLAEKAACVVAVDYSEEALYSARLRYGDRGIDFRFMKVPPIDFREASFDAVICFQMIEHLDTPQKLVAEVQRVLVNDGLALFATVNKEESITQNPYHLHEFGAHELKDLLLSHFPQVEMYGVFGDELFARYWENNRKWAANFMRLDVFGLAKHLPHKLKAPLFDAASRLMRTRLEQHDPRLCSTITYKNFAFQADSFEGCLDFFAVCQK</sequence>
<dbReference type="Gene3D" id="3.40.50.150">
    <property type="entry name" value="Vaccinia Virus protein VP39"/>
    <property type="match status" value="1"/>
</dbReference>
<dbReference type="Proteomes" id="UP000265882">
    <property type="component" value="Unassembled WGS sequence"/>
</dbReference>
<dbReference type="GO" id="GO:0008757">
    <property type="term" value="F:S-adenosylmethionine-dependent methyltransferase activity"/>
    <property type="evidence" value="ECO:0007669"/>
    <property type="project" value="InterPro"/>
</dbReference>
<feature type="domain" description="Methyltransferase type 11" evidence="4">
    <location>
        <begin position="41"/>
        <end position="134"/>
    </location>
</feature>
<comment type="caution">
    <text evidence="5">The sequence shown here is derived from an EMBL/GenBank/DDBJ whole genome shotgun (WGS) entry which is preliminary data.</text>
</comment>
<keyword evidence="2 5" id="KW-0808">Transferase</keyword>
<proteinExistence type="predicted"/>
<dbReference type="InterPro" id="IPR013216">
    <property type="entry name" value="Methyltransf_11"/>
</dbReference>
<dbReference type="AlphaFoldDB" id="A0A3A4NR88"/>
<evidence type="ECO:0000256" key="1">
    <source>
        <dbReference type="ARBA" id="ARBA00022603"/>
    </source>
</evidence>
<dbReference type="SUPFAM" id="SSF53335">
    <property type="entry name" value="S-adenosyl-L-methionine-dependent methyltransferases"/>
    <property type="match status" value="1"/>
</dbReference>
<evidence type="ECO:0000313" key="5">
    <source>
        <dbReference type="EMBL" id="RJP19580.1"/>
    </source>
</evidence>
<evidence type="ECO:0000256" key="2">
    <source>
        <dbReference type="ARBA" id="ARBA00022679"/>
    </source>
</evidence>
<keyword evidence="3" id="KW-0949">S-adenosyl-L-methionine</keyword>
<evidence type="ECO:0000259" key="4">
    <source>
        <dbReference type="Pfam" id="PF08241"/>
    </source>
</evidence>
<dbReference type="PANTHER" id="PTHR43464">
    <property type="entry name" value="METHYLTRANSFERASE"/>
    <property type="match status" value="1"/>
</dbReference>
<evidence type="ECO:0000313" key="6">
    <source>
        <dbReference type="Proteomes" id="UP000265882"/>
    </source>
</evidence>
<keyword evidence="1 5" id="KW-0489">Methyltransferase</keyword>
<dbReference type="InterPro" id="IPR029063">
    <property type="entry name" value="SAM-dependent_MTases_sf"/>
</dbReference>
<name>A0A3A4NR88_ABYX5</name>
<evidence type="ECO:0000256" key="3">
    <source>
        <dbReference type="ARBA" id="ARBA00022691"/>
    </source>
</evidence>